<evidence type="ECO:0000259" key="1">
    <source>
        <dbReference type="PROSITE" id="PS51094"/>
    </source>
</evidence>
<dbReference type="PROSITE" id="PS51094">
    <property type="entry name" value="PTS_EIIA_TYPE_2"/>
    <property type="match status" value="1"/>
</dbReference>
<proteinExistence type="predicted"/>
<dbReference type="InterPro" id="IPR002178">
    <property type="entry name" value="PTS_EIIA_type-2_dom"/>
</dbReference>
<organism evidence="2 3">
    <name type="scientific">Halobacillus naozhouensis</name>
    <dbReference type="NCBI Taxonomy" id="554880"/>
    <lineage>
        <taxon>Bacteria</taxon>
        <taxon>Bacillati</taxon>
        <taxon>Bacillota</taxon>
        <taxon>Bacilli</taxon>
        <taxon>Bacillales</taxon>
        <taxon>Bacillaceae</taxon>
        <taxon>Halobacillus</taxon>
    </lineage>
</organism>
<evidence type="ECO:0000313" key="3">
    <source>
        <dbReference type="Proteomes" id="UP001221597"/>
    </source>
</evidence>
<sequence length="161" mass="18029">MSEIFFNESVILLDLEGTLKEDVLTTMARNLVDRNLVKESFIQAVIEREGEFPTGLPTAGVSVAIPHTDVEHVNKKTISIGVLKQAVDFGVMGDDSETTPVKLVFMLAMDEAHSQLSLLQTLMQIFQNEDTLKYLISERDKTKIKCLLEEKLDFIALKGDE</sequence>
<dbReference type="InterPro" id="IPR051541">
    <property type="entry name" value="PTS_SugarTrans_NitroReg"/>
</dbReference>
<dbReference type="InterPro" id="IPR016152">
    <property type="entry name" value="PTrfase/Anion_transptr"/>
</dbReference>
<reference evidence="2 3" key="1">
    <citation type="submission" date="2023-04" db="EMBL/GenBank/DDBJ databases">
        <title>Genome sequence of Halobacillus naozhouensis KACC 21980.</title>
        <authorList>
            <person name="Kim S."/>
            <person name="Heo J."/>
            <person name="Kwon S.-W."/>
        </authorList>
    </citation>
    <scope>NUCLEOTIDE SEQUENCE [LARGE SCALE GENOMIC DNA]</scope>
    <source>
        <strain evidence="2 3">KCTC 13234</strain>
    </source>
</reference>
<dbReference type="Pfam" id="PF00359">
    <property type="entry name" value="PTS_EIIA_2"/>
    <property type="match status" value="1"/>
</dbReference>
<dbReference type="CDD" id="cd00211">
    <property type="entry name" value="PTS_IIA_fru"/>
    <property type="match status" value="1"/>
</dbReference>
<protein>
    <submittedName>
        <fullName evidence="2">PTS sugar transporter subunit IIA</fullName>
    </submittedName>
</protein>
<accession>A0ABY8IWG6</accession>
<evidence type="ECO:0000313" key="2">
    <source>
        <dbReference type="EMBL" id="WFT74086.1"/>
    </source>
</evidence>
<name>A0ABY8IWG6_9BACI</name>
<dbReference type="SUPFAM" id="SSF55804">
    <property type="entry name" value="Phoshotransferase/anion transport protein"/>
    <property type="match status" value="1"/>
</dbReference>
<keyword evidence="2" id="KW-0762">Sugar transport</keyword>
<keyword evidence="2" id="KW-0813">Transport</keyword>
<dbReference type="Gene3D" id="3.40.930.10">
    <property type="entry name" value="Mannitol-specific EII, Chain A"/>
    <property type="match status" value="1"/>
</dbReference>
<feature type="domain" description="PTS EIIA type-2" evidence="1">
    <location>
        <begin position="4"/>
        <end position="151"/>
    </location>
</feature>
<dbReference type="EMBL" id="CP121671">
    <property type="protein sequence ID" value="WFT74086.1"/>
    <property type="molecule type" value="Genomic_DNA"/>
</dbReference>
<dbReference type="Proteomes" id="UP001221597">
    <property type="component" value="Chromosome"/>
</dbReference>
<dbReference type="RefSeq" id="WP_283076090.1">
    <property type="nucleotide sequence ID" value="NZ_CP121671.1"/>
</dbReference>
<gene>
    <name evidence="2" type="ORF">P9989_17185</name>
</gene>
<keyword evidence="3" id="KW-1185">Reference proteome</keyword>
<dbReference type="PANTHER" id="PTHR47738:SF3">
    <property type="entry name" value="PHOSPHOTRANSFERASE SYSTEM MANNITOL_FRUCTOSE-SPECIFIC IIA DOMAIN CONTAINING PROTEIN"/>
    <property type="match status" value="1"/>
</dbReference>
<dbReference type="PANTHER" id="PTHR47738">
    <property type="entry name" value="PTS SYSTEM FRUCTOSE-LIKE EIIA COMPONENT-RELATED"/>
    <property type="match status" value="1"/>
</dbReference>